<dbReference type="EMBL" id="BAAAXZ010000041">
    <property type="protein sequence ID" value="GAA2916930.1"/>
    <property type="molecule type" value="Genomic_DNA"/>
</dbReference>
<proteinExistence type="predicted"/>
<keyword evidence="2" id="KW-1185">Reference proteome</keyword>
<comment type="caution">
    <text evidence="1">The sequence shown here is derived from an EMBL/GenBank/DDBJ whole genome shotgun (WGS) entry which is preliminary data.</text>
</comment>
<sequence length="106" mass="11157">MFRPRGGISDGPAFSGWPGAYATGVEIPDSGGLDGGTPSQNKTAAKQMLSAMGWGNQFGALDNIWTNESGWNQFAKNPSSGAYGIPSVAACRQDGVRRPRLANQLR</sequence>
<evidence type="ECO:0000313" key="2">
    <source>
        <dbReference type="Proteomes" id="UP001501102"/>
    </source>
</evidence>
<protein>
    <submittedName>
        <fullName evidence="1">Uncharacterized protein</fullName>
    </submittedName>
</protein>
<organism evidence="1 2">
    <name type="scientific">Streptomyces thioluteus</name>
    <dbReference type="NCBI Taxonomy" id="66431"/>
    <lineage>
        <taxon>Bacteria</taxon>
        <taxon>Bacillati</taxon>
        <taxon>Actinomycetota</taxon>
        <taxon>Actinomycetes</taxon>
        <taxon>Kitasatosporales</taxon>
        <taxon>Streptomycetaceae</taxon>
        <taxon>Streptomyces</taxon>
    </lineage>
</organism>
<evidence type="ECO:0000313" key="1">
    <source>
        <dbReference type="EMBL" id="GAA2916930.1"/>
    </source>
</evidence>
<dbReference type="Proteomes" id="UP001501102">
    <property type="component" value="Unassembled WGS sequence"/>
</dbReference>
<name>A0ABP6J1F8_STRTU</name>
<reference evidence="2" key="1">
    <citation type="journal article" date="2019" name="Int. J. Syst. Evol. Microbiol.">
        <title>The Global Catalogue of Microorganisms (GCM) 10K type strain sequencing project: providing services to taxonomists for standard genome sequencing and annotation.</title>
        <authorList>
            <consortium name="The Broad Institute Genomics Platform"/>
            <consortium name="The Broad Institute Genome Sequencing Center for Infectious Disease"/>
            <person name="Wu L."/>
            <person name="Ma J."/>
        </authorList>
    </citation>
    <scope>NUCLEOTIDE SEQUENCE [LARGE SCALE GENOMIC DNA]</scope>
    <source>
        <strain evidence="2">JCM 4087</strain>
    </source>
</reference>
<accession>A0ABP6J1F8</accession>
<gene>
    <name evidence="1" type="ORF">GCM10020221_11190</name>
</gene>